<dbReference type="AlphaFoldDB" id="M2Q0P4"/>
<dbReference type="Proteomes" id="UP000016930">
    <property type="component" value="Unassembled WGS sequence"/>
</dbReference>
<proteinExistence type="predicted"/>
<dbReference type="Pfam" id="PF14214">
    <property type="entry name" value="Helitron_like_N"/>
    <property type="match status" value="1"/>
</dbReference>
<evidence type="ECO:0000313" key="3">
    <source>
        <dbReference type="Proteomes" id="UP000016930"/>
    </source>
</evidence>
<accession>M2Q0P4</accession>
<protein>
    <recommendedName>
        <fullName evidence="1">Helitron helicase-like domain-containing protein</fullName>
    </recommendedName>
</protein>
<dbReference type="HOGENOM" id="CLU_193380_0_0_1"/>
<feature type="non-terminal residue" evidence="2">
    <location>
        <position position="84"/>
    </location>
</feature>
<dbReference type="InterPro" id="IPR025476">
    <property type="entry name" value="Helitron_helicase-like"/>
</dbReference>
<gene>
    <name evidence="2" type="ORF">CERSUDRAFT_41100</name>
</gene>
<name>M2Q0P4_CERS8</name>
<feature type="domain" description="Helitron helicase-like" evidence="1">
    <location>
        <begin position="1"/>
        <end position="48"/>
    </location>
</feature>
<keyword evidence="3" id="KW-1185">Reference proteome</keyword>
<feature type="non-terminal residue" evidence="2">
    <location>
        <position position="1"/>
    </location>
</feature>
<sequence>DLVARVFKMKANALIDDLFQKHIFGRTVARIYTIEYQKRGLPYMHLIIFLHHDDKLSIPERVDQVISAEIPDPVTDPALHEKVL</sequence>
<dbReference type="STRING" id="914234.M2Q0P4"/>
<dbReference type="EMBL" id="KB446186">
    <property type="protein sequence ID" value="EMD30408.1"/>
    <property type="molecule type" value="Genomic_DNA"/>
</dbReference>
<dbReference type="OrthoDB" id="3366231at2759"/>
<reference evidence="2 3" key="1">
    <citation type="journal article" date="2012" name="Proc. Natl. Acad. Sci. U.S.A.">
        <title>Comparative genomics of Ceriporiopsis subvermispora and Phanerochaete chrysosporium provide insight into selective ligninolysis.</title>
        <authorList>
            <person name="Fernandez-Fueyo E."/>
            <person name="Ruiz-Duenas F.J."/>
            <person name="Ferreira P."/>
            <person name="Floudas D."/>
            <person name="Hibbett D.S."/>
            <person name="Canessa P."/>
            <person name="Larrondo L.F."/>
            <person name="James T.Y."/>
            <person name="Seelenfreund D."/>
            <person name="Lobos S."/>
            <person name="Polanco R."/>
            <person name="Tello M."/>
            <person name="Honda Y."/>
            <person name="Watanabe T."/>
            <person name="Watanabe T."/>
            <person name="Ryu J.S."/>
            <person name="Kubicek C.P."/>
            <person name="Schmoll M."/>
            <person name="Gaskell J."/>
            <person name="Hammel K.E."/>
            <person name="St John F.J."/>
            <person name="Vanden Wymelenberg A."/>
            <person name="Sabat G."/>
            <person name="Splinter BonDurant S."/>
            <person name="Syed K."/>
            <person name="Yadav J.S."/>
            <person name="Doddapaneni H."/>
            <person name="Subramanian V."/>
            <person name="Lavin J.L."/>
            <person name="Oguiza J.A."/>
            <person name="Perez G."/>
            <person name="Pisabarro A.G."/>
            <person name="Ramirez L."/>
            <person name="Santoyo F."/>
            <person name="Master E."/>
            <person name="Coutinho P.M."/>
            <person name="Henrissat B."/>
            <person name="Lombard V."/>
            <person name="Magnuson J.K."/>
            <person name="Kuees U."/>
            <person name="Hori C."/>
            <person name="Igarashi K."/>
            <person name="Samejima M."/>
            <person name="Held B.W."/>
            <person name="Barry K.W."/>
            <person name="LaButti K.M."/>
            <person name="Lapidus A."/>
            <person name="Lindquist E.A."/>
            <person name="Lucas S.M."/>
            <person name="Riley R."/>
            <person name="Salamov A.A."/>
            <person name="Hoffmeister D."/>
            <person name="Schwenk D."/>
            <person name="Hadar Y."/>
            <person name="Yarden O."/>
            <person name="de Vries R.P."/>
            <person name="Wiebenga A."/>
            <person name="Stenlid J."/>
            <person name="Eastwood D."/>
            <person name="Grigoriev I.V."/>
            <person name="Berka R.M."/>
            <person name="Blanchette R.A."/>
            <person name="Kersten P."/>
            <person name="Martinez A.T."/>
            <person name="Vicuna R."/>
            <person name="Cullen D."/>
        </authorList>
    </citation>
    <scope>NUCLEOTIDE SEQUENCE [LARGE SCALE GENOMIC DNA]</scope>
    <source>
        <strain evidence="2 3">B</strain>
    </source>
</reference>
<organism evidence="2 3">
    <name type="scientific">Ceriporiopsis subvermispora (strain B)</name>
    <name type="common">White-rot fungus</name>
    <name type="synonym">Gelatoporia subvermispora</name>
    <dbReference type="NCBI Taxonomy" id="914234"/>
    <lineage>
        <taxon>Eukaryota</taxon>
        <taxon>Fungi</taxon>
        <taxon>Dikarya</taxon>
        <taxon>Basidiomycota</taxon>
        <taxon>Agaricomycotina</taxon>
        <taxon>Agaricomycetes</taxon>
        <taxon>Polyporales</taxon>
        <taxon>Gelatoporiaceae</taxon>
        <taxon>Gelatoporia</taxon>
    </lineage>
</organism>
<evidence type="ECO:0000259" key="1">
    <source>
        <dbReference type="Pfam" id="PF14214"/>
    </source>
</evidence>
<evidence type="ECO:0000313" key="2">
    <source>
        <dbReference type="EMBL" id="EMD30408.1"/>
    </source>
</evidence>